<dbReference type="Proteomes" id="UP000002770">
    <property type="component" value="Unassembled WGS sequence"/>
</dbReference>
<reference evidence="3 4" key="1">
    <citation type="journal article" date="2011" name="BMC Genomics">
        <title>Insight into cross-talk between intra-amoebal pathogens.</title>
        <authorList>
            <person name="Gimenez G."/>
            <person name="Bertelli C."/>
            <person name="Moliner C."/>
            <person name="Robert C."/>
            <person name="Raoult D."/>
            <person name="Fournier P.E."/>
            <person name="Greub G."/>
        </authorList>
    </citation>
    <scope>NUCLEOTIDE SEQUENCE [LARGE SCALE GENOMIC DNA]</scope>
    <source>
        <strain evidence="3 4">LLAP12</strain>
    </source>
</reference>
<evidence type="ECO:0000313" key="4">
    <source>
        <dbReference type="Proteomes" id="UP000002770"/>
    </source>
</evidence>
<accession>G9ESR2</accession>
<sequence>MKKIISILLITTSFAAYSDIIDDHAAYIRALQRQVTALQGQINNLQTQITNIPEGKQGIPGVQGPQGERGMRGERGDIGATGARGLPGVYTAGEGIAIEGDVIKSIQPTHQLGEEYRGGLVFYVDDTGQHGLIASKMDINEQGVQWRNGAAGNKVTNARGDGIGAGETNTRLIIAQQTIDNQNGVFAAILAANFQVLDDGVTPCKTPIAAVHVCYGGWYLPSAFELQLLHKNLHQNGLSSFAPEFYWSSTEAGVSNAWLINFSTGEITASSKSNTIGRVRAISHF</sequence>
<gene>
    <name evidence="3" type="ORF">LDG_8333</name>
</gene>
<feature type="chain" id="PRO_5003521316" description="Legionella vir region protein" evidence="2">
    <location>
        <begin position="19"/>
        <end position="285"/>
    </location>
</feature>
<dbReference type="HOGENOM" id="CLU_087572_0_0_6"/>
<feature type="signal peptide" evidence="2">
    <location>
        <begin position="1"/>
        <end position="18"/>
    </location>
</feature>
<dbReference type="AlphaFoldDB" id="G9ESR2"/>
<keyword evidence="2" id="KW-0732">Signal</keyword>
<evidence type="ECO:0000313" key="3">
    <source>
        <dbReference type="EMBL" id="EHL29743.1"/>
    </source>
</evidence>
<dbReference type="eggNOG" id="COG0515">
    <property type="taxonomic scope" value="Bacteria"/>
</dbReference>
<evidence type="ECO:0000256" key="2">
    <source>
        <dbReference type="SAM" id="SignalP"/>
    </source>
</evidence>
<keyword evidence="4" id="KW-1185">Reference proteome</keyword>
<protein>
    <recommendedName>
        <fullName evidence="5">Legionella vir region protein</fullName>
    </recommendedName>
</protein>
<name>G9ESR2_9GAMM</name>
<feature type="region of interest" description="Disordered" evidence="1">
    <location>
        <begin position="53"/>
        <end position="82"/>
    </location>
</feature>
<proteinExistence type="predicted"/>
<organism evidence="3 4">
    <name type="scientific">Legionella drancourtii LLAP12</name>
    <dbReference type="NCBI Taxonomy" id="658187"/>
    <lineage>
        <taxon>Bacteria</taxon>
        <taxon>Pseudomonadati</taxon>
        <taxon>Pseudomonadota</taxon>
        <taxon>Gammaproteobacteria</taxon>
        <taxon>Legionellales</taxon>
        <taxon>Legionellaceae</taxon>
        <taxon>Legionella</taxon>
    </lineage>
</organism>
<dbReference type="STRING" id="658187.LDG_8333"/>
<dbReference type="EMBL" id="JH413846">
    <property type="protein sequence ID" value="EHL29743.1"/>
    <property type="molecule type" value="Genomic_DNA"/>
</dbReference>
<evidence type="ECO:0008006" key="5">
    <source>
        <dbReference type="Google" id="ProtNLM"/>
    </source>
</evidence>
<dbReference type="InParanoid" id="G9ESR2"/>
<evidence type="ECO:0000256" key="1">
    <source>
        <dbReference type="SAM" id="MobiDB-lite"/>
    </source>
</evidence>